<comment type="caution">
    <text evidence="4">The sequence shown here is derived from an EMBL/GenBank/DDBJ whole genome shotgun (WGS) entry which is preliminary data.</text>
</comment>
<dbReference type="Pfam" id="PF00404">
    <property type="entry name" value="Dockerin_1"/>
    <property type="match status" value="1"/>
</dbReference>
<dbReference type="InterPro" id="IPR011050">
    <property type="entry name" value="Pectin_lyase_fold/virulence"/>
</dbReference>
<dbReference type="SUPFAM" id="SSF141072">
    <property type="entry name" value="CalX-like"/>
    <property type="match status" value="6"/>
</dbReference>
<dbReference type="RefSeq" id="WP_283430654.1">
    <property type="nucleotide sequence ID" value="NZ_FXUG01000001.1"/>
</dbReference>
<dbReference type="Gene3D" id="2.60.40.2810">
    <property type="match status" value="1"/>
</dbReference>
<proteinExistence type="predicted"/>
<dbReference type="SMART" id="SM00736">
    <property type="entry name" value="CADG"/>
    <property type="match status" value="1"/>
</dbReference>
<accession>A0ABY1PQ24</accession>
<feature type="domain" description="Dystroglycan-type cadherin-like" evidence="3">
    <location>
        <begin position="1672"/>
        <end position="1771"/>
    </location>
</feature>
<name>A0ABY1PQ24_9BACT</name>
<dbReference type="NCBIfam" id="TIGR02601">
    <property type="entry name" value="autotrns_rpt"/>
    <property type="match status" value="1"/>
</dbReference>
<dbReference type="Pfam" id="PF12951">
    <property type="entry name" value="PATR"/>
    <property type="match status" value="1"/>
</dbReference>
<dbReference type="InterPro" id="IPR013425">
    <property type="entry name" value="Autotrns_rpt"/>
</dbReference>
<dbReference type="PANTHER" id="PTHR21559">
    <property type="entry name" value="DYSTROGLYCAN-RELATED"/>
    <property type="match status" value="1"/>
</dbReference>
<keyword evidence="1" id="KW-0732">Signal</keyword>
<dbReference type="InterPro" id="IPR015919">
    <property type="entry name" value="Cadherin-like_sf"/>
</dbReference>
<dbReference type="PANTHER" id="PTHR21559:SF21">
    <property type="entry name" value="DYSTROGLYCAN 1"/>
    <property type="match status" value="1"/>
</dbReference>
<evidence type="ECO:0000256" key="2">
    <source>
        <dbReference type="SAM" id="MobiDB-lite"/>
    </source>
</evidence>
<gene>
    <name evidence="4" type="ORF">SAMN06265222_101417</name>
</gene>
<feature type="region of interest" description="Disordered" evidence="2">
    <location>
        <begin position="1"/>
        <end position="26"/>
    </location>
</feature>
<dbReference type="InterPro" id="IPR002105">
    <property type="entry name" value="Dockerin_1_rpt"/>
</dbReference>
<keyword evidence="5" id="KW-1185">Reference proteome</keyword>
<evidence type="ECO:0000313" key="5">
    <source>
        <dbReference type="Proteomes" id="UP001158067"/>
    </source>
</evidence>
<evidence type="ECO:0000256" key="1">
    <source>
        <dbReference type="ARBA" id="ARBA00022729"/>
    </source>
</evidence>
<dbReference type="EMBL" id="FXUG01000001">
    <property type="protein sequence ID" value="SMP40243.1"/>
    <property type="molecule type" value="Genomic_DNA"/>
</dbReference>
<dbReference type="InterPro" id="IPR013783">
    <property type="entry name" value="Ig-like_fold"/>
</dbReference>
<dbReference type="Proteomes" id="UP001158067">
    <property type="component" value="Unassembled WGS sequence"/>
</dbReference>
<feature type="compositionally biased region" description="Basic and acidic residues" evidence="2">
    <location>
        <begin position="7"/>
        <end position="16"/>
    </location>
</feature>
<dbReference type="SUPFAM" id="SSF51126">
    <property type="entry name" value="Pectin lyase-like"/>
    <property type="match status" value="1"/>
</dbReference>
<protein>
    <submittedName>
        <fullName evidence="4">Autotransporter-associated beta strand repeat-containing protein</fullName>
    </submittedName>
</protein>
<evidence type="ECO:0000259" key="3">
    <source>
        <dbReference type="SMART" id="SM00736"/>
    </source>
</evidence>
<dbReference type="InterPro" id="IPR038081">
    <property type="entry name" value="CalX-like_sf"/>
</dbReference>
<evidence type="ECO:0000313" key="4">
    <source>
        <dbReference type="EMBL" id="SMP40243.1"/>
    </source>
</evidence>
<dbReference type="SUPFAM" id="SSF49313">
    <property type="entry name" value="Cadherin-like"/>
    <property type="match status" value="1"/>
</dbReference>
<sequence length="2129" mass="219344">MFNRYLKASDRWSRRDKSQRRRTSAQQRRLRLFESLEQRVVLASYIAGSLAELRDYGVSASFEVSNDTVTLSTTGGDPHPVTGIVTPGEYWISGDHIENPTSSEPTFLELGGENNTYVLTGTSINLDTRKLDGFGRALGHDSGIEVVKISGSGNTINGLDLTGHDLAMDTDPGAQRYADWAAVFVQMTGSNNTVDDVHVLTRGSSPYGYGDVFGKGARQNPQGWDPGPAVDENGDPVGNGVGLPWHSHNKTSAFQVIDTVDAVINDMHLESKTYGHGFFVQGTATNTTLTNSTVTGELFSSNDTIATDLYQAYGFTSHGNVLPADMMISGNEDGVRMYSGPSGFTVQNVVVNNMRTGFSVALGRGTINLDNVEAYGTENAFNFKSNTTITNAKGDITHGPLIHTPYDNGKNSSIDVELVGGIPEGVDWSVAYINGDNMDVTITSDLPAGALPEDSLVRFGQVFFDNWRDSKNPTGPEDGDSHFESSTFINNTNQMVVLGDDALGNTGSSLGYVITNGKDNAYDGISLVPSGTHTVVQHVAGLGNNGSTADGTLDSNSSIIASGGTLEIQADIRITNEKLTISGDGVDGIGALYTDGAVGNGTRFGSSSNGDASTIFLDGDASIGVGIDGNQFLVGRIQGTGNLTKLGEGMLSMEKSSTFDGNLIVAVGSVFGRSGVVHRDLTVAAGASISANSNRTYNTGGDVTVEGLLDLNGRTDESTLPGKVGRLLGAGQVSTTNPSTNAGGDLEIAFDASEANFSGDIATAVSLTKSGSGTQIFSGSNTYTGTTLVSGGLLQIDGSHSGGGQYTVEGNAALGGNGTIDSDVIVNASGHLSPGASAGTLSVGDLTLVSGAAFDVELGGTVAGVDYDQLLADLVTLGGSLNVSLLNSDGAIWEPSPTDAFTILSAGTDLSGMFENVASGERLETVGGEGSFLVTYDSASDSVELSNYFDNFVEALSLDVVADSISENGTATATVTRNMDTTTALTVTLANSDAGELNVPATITIPAGQTTSVPFVISGVDDLLVDGTQTVTLTAQSPGVTDGIDTLDVTDVNVAELSLEIAGDLINENGGTTTATVSRNTDTVAPLTVTLTSDDTDEVSHAISITIPAGQTISAPFTISGVNDLIVDGTQTVTMTAAASGYISGTDMFDVSDDGVATLFLAINASAISENGSAAVATVSRNTDTASELVVMLVSSDTSELAVPTTITIPAGQASSDPFLLDGVGDSIVDGTQTVAINASADGFVDGAGTIDITDDDVATLQLVIDVASIGENGGVATATVSRNSSTAVALTVMLASNDTGEASVSGSITIPAGQVTSDPFAIAGVDDFIVDGTQSVTLIASSIDHVDGTGMLDVADDDVAAVTLNIAAVMFREDGGVTTATVSRNTDVSSGLTVTLNSSDPGEASVPATITIPAGQATSSLFTIAGVNDSIVDGTQTITITTLATDHASDSGLVYVTDDDVATLTLNIAAAAISENGSTTTATVTRNTDTTNELVVTLANSDASELSVPATVTIPAAQASSNPFVIDGIRDSVADGTQTVTVTAIAADHADGGGSIDVTDDDVAAITLMLAASSIGENGGATTGTVARNTDTSSELTVTLTSSDSGEATVPSTITIPAGQTTSAPFAISGVDDSALDGAQSVTLTATAALHATDTGQVVVTDDEVPNETPVLENPIADQIATEDSLYSLVIPADTFRDPNGDALQYSATLDDESPLPAWLSFDSSNREFLGTPLNEDVGTFTVRVSVSDPDNETASDQFLVSVINTNESPTTRDDVIAVNLHGSTVIDPLANDFDIDGSLVASTLTITTPPQFGQLQLVDGLLSYVPAGSFGGQDSFAYTVQDDQEAVSDSATVSLIARPYAGTIVAGTSVNRSVALDIESHFPAETSLNTGTITILTGPMPGVEPDRTYGPHHGSAEVTGGQVVYSPVAGSLEPDTLYITVEDQNGIKSDPIMISMKTVRSRLENPRLPQDVDYSGDVTPRDALLVINRLNRVARSEAIEVDQDDDYGIGTNDGVDEQWYYDVTGDLVISALDALWVINRLNDLATEDEPLSVAEREERQVPSLAVQDHSELGVVQDQSKLVALESTSSTEPLAAVVSISSPGDEDNADDQAIPPEAIDTVLTEMFN</sequence>
<dbReference type="InterPro" id="IPR006644">
    <property type="entry name" value="Cadg"/>
</dbReference>
<dbReference type="Pfam" id="PF17963">
    <property type="entry name" value="Big_9"/>
    <property type="match status" value="1"/>
</dbReference>
<reference evidence="4 5" key="1">
    <citation type="submission" date="2017-05" db="EMBL/GenBank/DDBJ databases">
        <authorList>
            <person name="Varghese N."/>
            <person name="Submissions S."/>
        </authorList>
    </citation>
    <scope>NUCLEOTIDE SEQUENCE [LARGE SCALE GENOMIC DNA]</scope>
    <source>
        <strain evidence="4 5">DSM 25457</strain>
    </source>
</reference>
<dbReference type="Gene3D" id="2.60.40.10">
    <property type="entry name" value="Immunoglobulins"/>
    <property type="match status" value="1"/>
</dbReference>
<organism evidence="4 5">
    <name type="scientific">Neorhodopirellula lusitana</name>
    <dbReference type="NCBI Taxonomy" id="445327"/>
    <lineage>
        <taxon>Bacteria</taxon>
        <taxon>Pseudomonadati</taxon>
        <taxon>Planctomycetota</taxon>
        <taxon>Planctomycetia</taxon>
        <taxon>Pirellulales</taxon>
        <taxon>Pirellulaceae</taxon>
        <taxon>Neorhodopirellula</taxon>
    </lineage>
</organism>
<dbReference type="Pfam" id="PF05345">
    <property type="entry name" value="He_PIG"/>
    <property type="match status" value="1"/>
</dbReference>